<accession>A0ABU8YPP2</accession>
<gene>
    <name evidence="1" type="ORF">WMG39_16200</name>
</gene>
<name>A0ABU8YPP2_9CYAN</name>
<proteinExistence type="predicted"/>
<evidence type="ECO:0000313" key="2">
    <source>
        <dbReference type="Proteomes" id="UP001384579"/>
    </source>
</evidence>
<protein>
    <submittedName>
        <fullName evidence="1">Uncharacterized protein</fullName>
    </submittedName>
</protein>
<dbReference type="RefSeq" id="WP_340525344.1">
    <property type="nucleotide sequence ID" value="NZ_JBBLXS010000209.1"/>
</dbReference>
<comment type="caution">
    <text evidence="1">The sequence shown here is derived from an EMBL/GenBank/DDBJ whole genome shotgun (WGS) entry which is preliminary data.</text>
</comment>
<keyword evidence="2" id="KW-1185">Reference proteome</keyword>
<reference evidence="1 2" key="1">
    <citation type="journal article" date="2020" name="Harmful Algae">
        <title>Molecular and morphological characterization of a novel dihydroanatoxin-a producing Microcoleus species (cyanobacteria) from the Russian River, California, USA.</title>
        <authorList>
            <person name="Conklin K.Y."/>
            <person name="Stancheva R."/>
            <person name="Otten T.G."/>
            <person name="Fadness R."/>
            <person name="Boyer G.L."/>
            <person name="Read B."/>
            <person name="Zhang X."/>
            <person name="Sheath R.G."/>
        </authorList>
    </citation>
    <scope>NUCLEOTIDE SEQUENCE [LARGE SCALE GENOMIC DNA]</scope>
    <source>
        <strain evidence="1 2">PTRS2</strain>
    </source>
</reference>
<dbReference type="Proteomes" id="UP001384579">
    <property type="component" value="Unassembled WGS sequence"/>
</dbReference>
<sequence>MEQWNNGRIAVSENDDRACPPNRESIGILAEFRVAFDTAPLKLLPKCY</sequence>
<dbReference type="EMBL" id="JBBLXS010000209">
    <property type="protein sequence ID" value="MEK0186379.1"/>
    <property type="molecule type" value="Genomic_DNA"/>
</dbReference>
<organism evidence="1 2">
    <name type="scientific">Microcoleus anatoxicus PTRS2</name>
    <dbReference type="NCBI Taxonomy" id="2705321"/>
    <lineage>
        <taxon>Bacteria</taxon>
        <taxon>Bacillati</taxon>
        <taxon>Cyanobacteriota</taxon>
        <taxon>Cyanophyceae</taxon>
        <taxon>Oscillatoriophycideae</taxon>
        <taxon>Oscillatoriales</taxon>
        <taxon>Microcoleaceae</taxon>
        <taxon>Microcoleus</taxon>
        <taxon>Microcoleus anatoxicus</taxon>
    </lineage>
</organism>
<evidence type="ECO:0000313" key="1">
    <source>
        <dbReference type="EMBL" id="MEK0186379.1"/>
    </source>
</evidence>